<protein>
    <submittedName>
        <fullName evidence="1">Uncharacterized protein</fullName>
    </submittedName>
</protein>
<keyword evidence="2" id="KW-1185">Reference proteome</keyword>
<dbReference type="GeneID" id="26796652"/>
<accession>A0A0H4IRY4</accession>
<reference evidence="1 2" key="1">
    <citation type="submission" date="2015-05" db="EMBL/GenBank/DDBJ databases">
        <authorList>
            <person name="Wang D.B."/>
            <person name="Wang M."/>
        </authorList>
    </citation>
    <scope>NUCLEOTIDE SEQUENCE [LARGE SCALE GENOMIC DNA]</scope>
</reference>
<dbReference type="KEGG" id="vg:26796652"/>
<name>A0A0H4IRY4_9CAUD</name>
<evidence type="ECO:0000313" key="1">
    <source>
        <dbReference type="EMBL" id="AKO61058.1"/>
    </source>
</evidence>
<dbReference type="EMBL" id="KR534323">
    <property type="protein sequence ID" value="AKO61058.1"/>
    <property type="molecule type" value="Genomic_DNA"/>
</dbReference>
<sequence>MKKDKCGCRNCRLTDNCGGYMPCLGLPPSSTGTPMPPCKPPKQEGLSEYKALKKMLEHFKEKNDNTNESLADFGERKHCSQLTTINVQELKDYMLTILEKEMNL</sequence>
<evidence type="ECO:0000313" key="2">
    <source>
        <dbReference type="Proteomes" id="UP000202763"/>
    </source>
</evidence>
<organism evidence="1 2">
    <name type="scientific">Pseudoalteromonas phage H101</name>
    <dbReference type="NCBI Taxonomy" id="1654919"/>
    <lineage>
        <taxon>Viruses</taxon>
        <taxon>Duplodnaviria</taxon>
        <taxon>Heunggongvirae</taxon>
        <taxon>Uroviricota</taxon>
        <taxon>Caudoviricetes</taxon>
        <taxon>Shandongvirus</taxon>
        <taxon>Shandongvirus H101</taxon>
    </lineage>
</organism>
<dbReference type="RefSeq" id="YP_009225591.1">
    <property type="nucleotide sequence ID" value="NC_029094.1"/>
</dbReference>
<proteinExistence type="predicted"/>
<dbReference type="Proteomes" id="UP000202763">
    <property type="component" value="Segment"/>
</dbReference>